<dbReference type="RefSeq" id="WP_156269713.1">
    <property type="nucleotide sequence ID" value="NZ_WOGU01000009.1"/>
</dbReference>
<dbReference type="Proteomes" id="UP000436989">
    <property type="component" value="Unassembled WGS sequence"/>
</dbReference>
<proteinExistence type="predicted"/>
<organism evidence="3 4">
    <name type="scientific">Kocuria sediminis</name>
    <dbReference type="NCBI Taxonomy" id="1038857"/>
    <lineage>
        <taxon>Bacteria</taxon>
        <taxon>Bacillati</taxon>
        <taxon>Actinomycetota</taxon>
        <taxon>Actinomycetes</taxon>
        <taxon>Micrococcales</taxon>
        <taxon>Micrococcaceae</taxon>
        <taxon>Kocuria</taxon>
    </lineage>
</organism>
<feature type="compositionally biased region" description="Basic and acidic residues" evidence="1">
    <location>
        <begin position="70"/>
        <end position="86"/>
    </location>
</feature>
<feature type="compositionally biased region" description="Basic and acidic residues" evidence="1">
    <location>
        <begin position="94"/>
        <end position="105"/>
    </location>
</feature>
<feature type="region of interest" description="Disordered" evidence="1">
    <location>
        <begin position="57"/>
        <end position="105"/>
    </location>
</feature>
<evidence type="ECO:0008006" key="5">
    <source>
        <dbReference type="Google" id="ProtNLM"/>
    </source>
</evidence>
<protein>
    <recommendedName>
        <fullName evidence="5">TIGR04438 family Trp-rich protein</fullName>
    </recommendedName>
</protein>
<feature type="transmembrane region" description="Helical" evidence="2">
    <location>
        <begin position="34"/>
        <end position="54"/>
    </location>
</feature>
<dbReference type="EMBL" id="WOGU01000009">
    <property type="protein sequence ID" value="MUN63819.1"/>
    <property type="molecule type" value="Genomic_DNA"/>
</dbReference>
<gene>
    <name evidence="3" type="ORF">GMA12_11830</name>
</gene>
<evidence type="ECO:0000256" key="1">
    <source>
        <dbReference type="SAM" id="MobiDB-lite"/>
    </source>
</evidence>
<keyword evidence="4" id="KW-1185">Reference proteome</keyword>
<keyword evidence="2" id="KW-0812">Transmembrane</keyword>
<comment type="caution">
    <text evidence="3">The sequence shown here is derived from an EMBL/GenBank/DDBJ whole genome shotgun (WGS) entry which is preliminary data.</text>
</comment>
<evidence type="ECO:0000313" key="4">
    <source>
        <dbReference type="Proteomes" id="UP000436989"/>
    </source>
</evidence>
<evidence type="ECO:0000256" key="2">
    <source>
        <dbReference type="SAM" id="Phobius"/>
    </source>
</evidence>
<sequence length="105" mass="11804">MTDGVRRGIGGALVGAGGVAIFNAAEAFAWAPFWWGGIFLVGGVVLFWLGWRMIRSGAPGLPQRNLAPEDAQRRRWEQMEERDRARREAKRRRRGEDPGDPQDRS</sequence>
<evidence type="ECO:0000313" key="3">
    <source>
        <dbReference type="EMBL" id="MUN63819.1"/>
    </source>
</evidence>
<keyword evidence="2" id="KW-0472">Membrane</keyword>
<keyword evidence="2" id="KW-1133">Transmembrane helix</keyword>
<name>A0A6N8GM32_9MICC</name>
<reference evidence="3 4" key="1">
    <citation type="submission" date="2019-12" db="EMBL/GenBank/DDBJ databases">
        <authorList>
            <person name="Shi Y."/>
        </authorList>
    </citation>
    <scope>NUCLEOTIDE SEQUENCE [LARGE SCALE GENOMIC DNA]</scope>
    <source>
        <strain evidence="3 4">JCM 17929</strain>
    </source>
</reference>
<accession>A0A6N8GM32</accession>
<dbReference type="AlphaFoldDB" id="A0A6N8GM32"/>